<organism evidence="1 2">
    <name type="scientific">Candidatus Taylorbacteria bacterium RIFOXYD2_FULL_36_9</name>
    <dbReference type="NCBI Taxonomy" id="1802338"/>
    <lineage>
        <taxon>Bacteria</taxon>
        <taxon>Candidatus Tayloriibacteriota</taxon>
    </lineage>
</organism>
<dbReference type="EMBL" id="MHSQ01000031">
    <property type="protein sequence ID" value="OHA46319.1"/>
    <property type="molecule type" value="Genomic_DNA"/>
</dbReference>
<dbReference type="STRING" id="1802338.A2541_02705"/>
<accession>A0A1G2PF03</accession>
<dbReference type="AlphaFoldDB" id="A0A1G2PF03"/>
<evidence type="ECO:0000313" key="2">
    <source>
        <dbReference type="Proteomes" id="UP000176965"/>
    </source>
</evidence>
<dbReference type="Proteomes" id="UP000176965">
    <property type="component" value="Unassembled WGS sequence"/>
</dbReference>
<sequence>MKLRFSYHCQFRLYERKIDIDHIKKAIIVPDIKQDVSEGRTKVQKKIGEKIIKVVYYKSTYKDKKEEYNIITAYYL</sequence>
<name>A0A1G2PF03_9BACT</name>
<comment type="caution">
    <text evidence="1">The sequence shown here is derived from an EMBL/GenBank/DDBJ whole genome shotgun (WGS) entry which is preliminary data.</text>
</comment>
<proteinExistence type="predicted"/>
<gene>
    <name evidence="1" type="ORF">A2541_02705</name>
</gene>
<evidence type="ECO:0000313" key="1">
    <source>
        <dbReference type="EMBL" id="OHA46319.1"/>
    </source>
</evidence>
<protein>
    <recommendedName>
        <fullName evidence="3">DUF4258 domain-containing protein</fullName>
    </recommendedName>
</protein>
<evidence type="ECO:0008006" key="3">
    <source>
        <dbReference type="Google" id="ProtNLM"/>
    </source>
</evidence>
<reference evidence="1 2" key="1">
    <citation type="journal article" date="2016" name="Nat. Commun.">
        <title>Thousands of microbial genomes shed light on interconnected biogeochemical processes in an aquifer system.</title>
        <authorList>
            <person name="Anantharaman K."/>
            <person name="Brown C.T."/>
            <person name="Hug L.A."/>
            <person name="Sharon I."/>
            <person name="Castelle C.J."/>
            <person name="Probst A.J."/>
            <person name="Thomas B.C."/>
            <person name="Singh A."/>
            <person name="Wilkins M.J."/>
            <person name="Karaoz U."/>
            <person name="Brodie E.L."/>
            <person name="Williams K.H."/>
            <person name="Hubbard S.S."/>
            <person name="Banfield J.F."/>
        </authorList>
    </citation>
    <scope>NUCLEOTIDE SEQUENCE [LARGE SCALE GENOMIC DNA]</scope>
</reference>